<feature type="domain" description="BED-type" evidence="12">
    <location>
        <begin position="36"/>
        <end position="87"/>
    </location>
</feature>
<dbReference type="SMART" id="SM00614">
    <property type="entry name" value="ZnF_BED"/>
    <property type="match status" value="1"/>
</dbReference>
<keyword evidence="4 10" id="KW-0863">Zinc-finger</keyword>
<dbReference type="PANTHER" id="PTHR46481">
    <property type="entry name" value="ZINC FINGER BED DOMAIN-CONTAINING PROTEIN 4"/>
    <property type="match status" value="1"/>
</dbReference>
<evidence type="ECO:0000256" key="2">
    <source>
        <dbReference type="ARBA" id="ARBA00011738"/>
    </source>
</evidence>
<evidence type="ECO:0000256" key="4">
    <source>
        <dbReference type="ARBA" id="ARBA00022771"/>
    </source>
</evidence>
<sequence length="697" mass="79323">MNVDDVPRNVEENPIPIDVDSDEDSQVEEADNAGKPRRSHAWLHFQKQGKRAMCNYCRKTYAADGNTHGTTNLNKHVKNCPKNPNRVIDKAQKTIVLGKQVEGDNNVSFKLVEFNQQECRLELAKMIIIDELPFKHVEGVGFKGFMSRAQPRFKIPSRVTIARDCMELHKEEKVILRSLLSLNHQMVSLTTDTWTSIQNMNYMCVTGHFIDDSWELQKKILGFGLIANHRGDTIGKTLEKCLKDWGITKVCTVTVDNASSNNVALSYLIRNMSAWNGNTLLKGEFMHLRCCAHILNLIVSDGLYLIDSSISKIRAACKYVKGSPARLAMFKVCVKDANISRSKKVITDVATRWNSTYLMLEVASKYAEAFNRLEDEDPSYVSELQVIGGTPNAYDWNRARVFINFLKIFYDATLTFSSSLHVSANCFFRKLVKIHSALASWIQGGDLVLKNMAVTMKSKFDKYWSDESINYLLFVAVYLDPRYKLEYLDLCFEWMYGAEKAKTIVAKLEELISKLFDHYKSLHPVGFVDSDVTSSSNNTIQSDVVTMSVGGNVDMDALHRRRVKKRQIEQKSSELVRYKEDEVEDDYEGFDLLKWWKSKTTKYFVLSLMARDILAIPISTVSSESAFSTGGRVLDPYRSSLKAETVEALICTQSWIKPITRFVLDENKTFDVVEIETEMADFIGLEDEEPAAESLDE</sequence>
<accession>A0A2K3L3L3</accession>
<feature type="region of interest" description="Disordered" evidence="11">
    <location>
        <begin position="1"/>
        <end position="39"/>
    </location>
</feature>
<comment type="subunit">
    <text evidence="2">Homodimer.</text>
</comment>
<name>A0A2K3L3L3_TRIPR</name>
<dbReference type="ExpressionAtlas" id="A0A2K3L3L3">
    <property type="expression patterns" value="baseline"/>
</dbReference>
<dbReference type="SUPFAM" id="SSF57667">
    <property type="entry name" value="beta-beta-alpha zinc fingers"/>
    <property type="match status" value="1"/>
</dbReference>
<organism evidence="13 14">
    <name type="scientific">Trifolium pratense</name>
    <name type="common">Red clover</name>
    <dbReference type="NCBI Taxonomy" id="57577"/>
    <lineage>
        <taxon>Eukaryota</taxon>
        <taxon>Viridiplantae</taxon>
        <taxon>Streptophyta</taxon>
        <taxon>Embryophyta</taxon>
        <taxon>Tracheophyta</taxon>
        <taxon>Spermatophyta</taxon>
        <taxon>Magnoliopsida</taxon>
        <taxon>eudicotyledons</taxon>
        <taxon>Gunneridae</taxon>
        <taxon>Pentapetalae</taxon>
        <taxon>rosids</taxon>
        <taxon>fabids</taxon>
        <taxon>Fabales</taxon>
        <taxon>Fabaceae</taxon>
        <taxon>Papilionoideae</taxon>
        <taxon>50 kb inversion clade</taxon>
        <taxon>NPAAA clade</taxon>
        <taxon>Hologalegina</taxon>
        <taxon>IRL clade</taxon>
        <taxon>Trifolieae</taxon>
        <taxon>Trifolium</taxon>
    </lineage>
</organism>
<evidence type="ECO:0000256" key="3">
    <source>
        <dbReference type="ARBA" id="ARBA00022723"/>
    </source>
</evidence>
<reference evidence="13 14" key="1">
    <citation type="journal article" date="2014" name="Am. J. Bot.">
        <title>Genome assembly and annotation for red clover (Trifolium pratense; Fabaceae).</title>
        <authorList>
            <person name="Istvanek J."/>
            <person name="Jaros M."/>
            <person name="Krenek A."/>
            <person name="Repkova J."/>
        </authorList>
    </citation>
    <scope>NUCLEOTIDE SEQUENCE [LARGE SCALE GENOMIC DNA]</scope>
    <source>
        <strain evidence="14">cv. Tatra</strain>
        <tissue evidence="13">Young leaves</tissue>
    </source>
</reference>
<dbReference type="Pfam" id="PF02892">
    <property type="entry name" value="zf-BED"/>
    <property type="match status" value="1"/>
</dbReference>
<dbReference type="Pfam" id="PF05699">
    <property type="entry name" value="Dimer_Tnp_hAT"/>
    <property type="match status" value="1"/>
</dbReference>
<dbReference type="InterPro" id="IPR036236">
    <property type="entry name" value="Znf_C2H2_sf"/>
</dbReference>
<dbReference type="Pfam" id="PF14372">
    <property type="entry name" value="hAT-like_RNase-H"/>
    <property type="match status" value="1"/>
</dbReference>
<keyword evidence="8" id="KW-0804">Transcription</keyword>
<keyword evidence="7" id="KW-0238">DNA-binding</keyword>
<comment type="caution">
    <text evidence="13">The sequence shown here is derived from an EMBL/GenBank/DDBJ whole genome shotgun (WGS) entry which is preliminary data.</text>
</comment>
<reference evidence="13 14" key="2">
    <citation type="journal article" date="2017" name="Front. Plant Sci.">
        <title>Gene Classification and Mining of Molecular Markers Useful in Red Clover (Trifolium pratense) Breeding.</title>
        <authorList>
            <person name="Istvanek J."/>
            <person name="Dluhosova J."/>
            <person name="Dluhos P."/>
            <person name="Patkova L."/>
            <person name="Nedelnik J."/>
            <person name="Repkova J."/>
        </authorList>
    </citation>
    <scope>NUCLEOTIDE SEQUENCE [LARGE SCALE GENOMIC DNA]</scope>
    <source>
        <strain evidence="14">cv. Tatra</strain>
        <tissue evidence="13">Young leaves</tissue>
    </source>
</reference>
<keyword evidence="5" id="KW-0862">Zinc</keyword>
<dbReference type="InterPro" id="IPR012337">
    <property type="entry name" value="RNaseH-like_sf"/>
</dbReference>
<evidence type="ECO:0000259" key="12">
    <source>
        <dbReference type="PROSITE" id="PS50808"/>
    </source>
</evidence>
<dbReference type="GO" id="GO:0005634">
    <property type="term" value="C:nucleus"/>
    <property type="evidence" value="ECO:0007669"/>
    <property type="project" value="UniProtKB-SubCell"/>
</dbReference>
<dbReference type="EMBL" id="ASHM01025549">
    <property type="protein sequence ID" value="PNX73109.1"/>
    <property type="molecule type" value="Genomic_DNA"/>
</dbReference>
<dbReference type="InterPro" id="IPR008906">
    <property type="entry name" value="HATC_C_dom"/>
</dbReference>
<proteinExistence type="predicted"/>
<dbReference type="InterPro" id="IPR003656">
    <property type="entry name" value="Znf_BED"/>
</dbReference>
<evidence type="ECO:0000256" key="11">
    <source>
        <dbReference type="SAM" id="MobiDB-lite"/>
    </source>
</evidence>
<dbReference type="SUPFAM" id="SSF53098">
    <property type="entry name" value="Ribonuclease H-like"/>
    <property type="match status" value="1"/>
</dbReference>
<evidence type="ECO:0000256" key="8">
    <source>
        <dbReference type="ARBA" id="ARBA00023163"/>
    </source>
</evidence>
<dbReference type="AlphaFoldDB" id="A0A2K3L3L3"/>
<dbReference type="Proteomes" id="UP000236291">
    <property type="component" value="Unassembled WGS sequence"/>
</dbReference>
<comment type="subcellular location">
    <subcellularLocation>
        <location evidence="1">Nucleus</location>
    </subcellularLocation>
</comment>
<evidence type="ECO:0000256" key="6">
    <source>
        <dbReference type="ARBA" id="ARBA00023015"/>
    </source>
</evidence>
<dbReference type="PANTHER" id="PTHR46481:SF2">
    <property type="entry name" value="BED-TYPE DOMAIN-CONTAINING PROTEIN"/>
    <property type="match status" value="1"/>
</dbReference>
<feature type="compositionally biased region" description="Basic and acidic residues" evidence="11">
    <location>
        <begin position="1"/>
        <end position="11"/>
    </location>
</feature>
<evidence type="ECO:0000256" key="9">
    <source>
        <dbReference type="ARBA" id="ARBA00023242"/>
    </source>
</evidence>
<dbReference type="SUPFAM" id="SSF140996">
    <property type="entry name" value="Hermes dimerisation domain"/>
    <property type="match status" value="1"/>
</dbReference>
<dbReference type="GO" id="GO:0008270">
    <property type="term" value="F:zinc ion binding"/>
    <property type="evidence" value="ECO:0007669"/>
    <property type="project" value="UniProtKB-KW"/>
</dbReference>
<dbReference type="InterPro" id="IPR025525">
    <property type="entry name" value="hAT-like_transposase_RNase-H"/>
</dbReference>
<keyword evidence="3" id="KW-0479">Metal-binding</keyword>
<protein>
    <submittedName>
        <fullName evidence="13">HAT family dimerization domain-containing protein</fullName>
    </submittedName>
</protein>
<evidence type="ECO:0000313" key="14">
    <source>
        <dbReference type="Proteomes" id="UP000236291"/>
    </source>
</evidence>
<gene>
    <name evidence="13" type="ORF">L195_g029007</name>
</gene>
<dbReference type="PROSITE" id="PS50808">
    <property type="entry name" value="ZF_BED"/>
    <property type="match status" value="1"/>
</dbReference>
<dbReference type="GO" id="GO:0003677">
    <property type="term" value="F:DNA binding"/>
    <property type="evidence" value="ECO:0007669"/>
    <property type="project" value="UniProtKB-KW"/>
</dbReference>
<evidence type="ECO:0000256" key="7">
    <source>
        <dbReference type="ARBA" id="ARBA00023125"/>
    </source>
</evidence>
<evidence type="ECO:0000256" key="10">
    <source>
        <dbReference type="PROSITE-ProRule" id="PRU00027"/>
    </source>
</evidence>
<evidence type="ECO:0000256" key="5">
    <source>
        <dbReference type="ARBA" id="ARBA00022833"/>
    </source>
</evidence>
<keyword evidence="6" id="KW-0805">Transcription regulation</keyword>
<evidence type="ECO:0000256" key="1">
    <source>
        <dbReference type="ARBA" id="ARBA00004123"/>
    </source>
</evidence>
<evidence type="ECO:0000313" key="13">
    <source>
        <dbReference type="EMBL" id="PNX73109.1"/>
    </source>
</evidence>
<dbReference type="GO" id="GO:0046983">
    <property type="term" value="F:protein dimerization activity"/>
    <property type="evidence" value="ECO:0007669"/>
    <property type="project" value="InterPro"/>
</dbReference>
<keyword evidence="9" id="KW-0539">Nucleus</keyword>
<dbReference type="InterPro" id="IPR052035">
    <property type="entry name" value="ZnF_BED_domain_contain"/>
</dbReference>
<feature type="compositionally biased region" description="Acidic residues" evidence="11">
    <location>
        <begin position="19"/>
        <end position="31"/>
    </location>
</feature>